<dbReference type="STRING" id="1423777.FD46_GL000078"/>
<keyword evidence="1" id="KW-1133">Transmembrane helix</keyword>
<keyword evidence="1" id="KW-0472">Membrane</keyword>
<keyword evidence="3" id="KW-1185">Reference proteome</keyword>
<proteinExistence type="predicted"/>
<dbReference type="EMBL" id="AZEH01000041">
    <property type="protein sequence ID" value="KRL04075.1"/>
    <property type="molecule type" value="Genomic_DNA"/>
</dbReference>
<keyword evidence="1" id="KW-0812">Transmembrane</keyword>
<evidence type="ECO:0000256" key="1">
    <source>
        <dbReference type="SAM" id="Phobius"/>
    </source>
</evidence>
<dbReference type="PATRIC" id="fig|1423777.3.peg.81"/>
<dbReference type="Proteomes" id="UP000051686">
    <property type="component" value="Unassembled WGS sequence"/>
</dbReference>
<accession>A0A0R1MI55</accession>
<reference evidence="2 3" key="1">
    <citation type="journal article" date="2015" name="Genome Announc.">
        <title>Expanding the biotechnology potential of lactobacilli through comparative genomics of 213 strains and associated genera.</title>
        <authorList>
            <person name="Sun Z."/>
            <person name="Harris H.M."/>
            <person name="McCann A."/>
            <person name="Guo C."/>
            <person name="Argimon S."/>
            <person name="Zhang W."/>
            <person name="Yang X."/>
            <person name="Jeffery I.B."/>
            <person name="Cooney J.C."/>
            <person name="Kagawa T.F."/>
            <person name="Liu W."/>
            <person name="Song Y."/>
            <person name="Salvetti E."/>
            <person name="Wrobel A."/>
            <person name="Rasinkangas P."/>
            <person name="Parkhill J."/>
            <person name="Rea M.C."/>
            <person name="O'Sullivan O."/>
            <person name="Ritari J."/>
            <person name="Douillard F.P."/>
            <person name="Paul Ross R."/>
            <person name="Yang R."/>
            <person name="Briner A.E."/>
            <person name="Felis G.E."/>
            <person name="de Vos W.M."/>
            <person name="Barrangou R."/>
            <person name="Klaenhammer T.R."/>
            <person name="Caufield P.W."/>
            <person name="Cui Y."/>
            <person name="Zhang H."/>
            <person name="O'Toole P.W."/>
        </authorList>
    </citation>
    <scope>NUCLEOTIDE SEQUENCE [LARGE SCALE GENOMIC DNA]</scope>
    <source>
        <strain evidence="2 3">DSM 19972</strain>
    </source>
</reference>
<feature type="transmembrane region" description="Helical" evidence="1">
    <location>
        <begin position="26"/>
        <end position="47"/>
    </location>
</feature>
<sequence>MTVLLLFLVIFKKLGCGDLYYFLFIMFGFGLTATLFICLVASLSAFILNFSSLKKEIPFIPYLSSGLFLFFIAQQNFSFQFS</sequence>
<evidence type="ECO:0000313" key="2">
    <source>
        <dbReference type="EMBL" id="KRL04075.1"/>
    </source>
</evidence>
<feature type="transmembrane region" description="Helical" evidence="1">
    <location>
        <begin position="59"/>
        <end position="77"/>
    </location>
</feature>
<dbReference type="AlphaFoldDB" id="A0A0R1MI55"/>
<evidence type="ECO:0000313" key="3">
    <source>
        <dbReference type="Proteomes" id="UP000051686"/>
    </source>
</evidence>
<comment type="caution">
    <text evidence="2">The sequence shown here is derived from an EMBL/GenBank/DDBJ whole genome shotgun (WGS) entry which is preliminary data.</text>
</comment>
<organism evidence="2 3">
    <name type="scientific">Liquorilactobacillus oeni DSM 19972</name>
    <dbReference type="NCBI Taxonomy" id="1423777"/>
    <lineage>
        <taxon>Bacteria</taxon>
        <taxon>Bacillati</taxon>
        <taxon>Bacillota</taxon>
        <taxon>Bacilli</taxon>
        <taxon>Lactobacillales</taxon>
        <taxon>Lactobacillaceae</taxon>
        <taxon>Liquorilactobacillus</taxon>
    </lineage>
</organism>
<name>A0A0R1MI55_9LACO</name>
<gene>
    <name evidence="2" type="ORF">FD46_GL000078</name>
</gene>
<protein>
    <submittedName>
        <fullName evidence="2">Uncharacterized protein</fullName>
    </submittedName>
</protein>